<evidence type="ECO:0000259" key="4">
    <source>
        <dbReference type="PROSITE" id="PS50932"/>
    </source>
</evidence>
<dbReference type="GO" id="GO:0003700">
    <property type="term" value="F:DNA-binding transcription factor activity"/>
    <property type="evidence" value="ECO:0007669"/>
    <property type="project" value="TreeGrafter"/>
</dbReference>
<evidence type="ECO:0000313" key="5">
    <source>
        <dbReference type="EMBL" id="GEP52929.1"/>
    </source>
</evidence>
<dbReference type="PROSITE" id="PS00356">
    <property type="entry name" value="HTH_LACI_1"/>
    <property type="match status" value="1"/>
</dbReference>
<dbReference type="AlphaFoldDB" id="A0A512N1S3"/>
<sequence>MTRRTLEDVARAAGVSLATADRALNGRAGVREQTRRKIENAAQRLCYRPDRAAAALARGQRWRFCFVLPAGDNVFMNQLAEAVRETAAWMAEERADIELVHVDVFDGPVLARELARLGPRYDGFAIVALDHPAVREAIDALVADGRYVVTLVSDVPTSRRHHYVGLANFAAGRTAGTLLGRFVGARLGTVGVIAGSLALRDHAERLAGFVQALSEVAPHLDVAATREGRDDRERTQEATEDLLGAHPGLVGLYVIGAGKRGAVAALEIARRAGDIIFVAHELTPDTRRFLLSGTMAAVVNQDAGHEARSAARVLLAYCEDRAINAAQERIRIDVFVKDNLP</sequence>
<name>A0A512N1S3_9HYPH</name>
<keyword evidence="3" id="KW-0804">Transcription</keyword>
<keyword evidence="2" id="KW-0238">DNA-binding</keyword>
<dbReference type="RefSeq" id="WP_147145059.1">
    <property type="nucleotide sequence ID" value="NZ_BKAJ01000003.1"/>
</dbReference>
<organism evidence="5 6">
    <name type="scientific">Reyranella soli</name>
    <dbReference type="NCBI Taxonomy" id="1230389"/>
    <lineage>
        <taxon>Bacteria</taxon>
        <taxon>Pseudomonadati</taxon>
        <taxon>Pseudomonadota</taxon>
        <taxon>Alphaproteobacteria</taxon>
        <taxon>Hyphomicrobiales</taxon>
        <taxon>Reyranellaceae</taxon>
        <taxon>Reyranella</taxon>
    </lineage>
</organism>
<dbReference type="SUPFAM" id="SSF47413">
    <property type="entry name" value="lambda repressor-like DNA-binding domains"/>
    <property type="match status" value="1"/>
</dbReference>
<dbReference type="Gene3D" id="1.10.260.40">
    <property type="entry name" value="lambda repressor-like DNA-binding domains"/>
    <property type="match status" value="1"/>
</dbReference>
<protein>
    <submittedName>
        <fullName evidence="5">Transcriptional regulator</fullName>
    </submittedName>
</protein>
<dbReference type="Pfam" id="PF13407">
    <property type="entry name" value="Peripla_BP_4"/>
    <property type="match status" value="1"/>
</dbReference>
<dbReference type="Pfam" id="PF00356">
    <property type="entry name" value="LacI"/>
    <property type="match status" value="1"/>
</dbReference>
<dbReference type="InterPro" id="IPR010982">
    <property type="entry name" value="Lambda_DNA-bd_dom_sf"/>
</dbReference>
<dbReference type="Proteomes" id="UP000321058">
    <property type="component" value="Unassembled WGS sequence"/>
</dbReference>
<dbReference type="PROSITE" id="PS50932">
    <property type="entry name" value="HTH_LACI_2"/>
    <property type="match status" value="1"/>
</dbReference>
<dbReference type="PANTHER" id="PTHR30146">
    <property type="entry name" value="LACI-RELATED TRANSCRIPTIONAL REPRESSOR"/>
    <property type="match status" value="1"/>
</dbReference>
<dbReference type="InterPro" id="IPR000843">
    <property type="entry name" value="HTH_LacI"/>
</dbReference>
<comment type="caution">
    <text evidence="5">The sequence shown here is derived from an EMBL/GenBank/DDBJ whole genome shotgun (WGS) entry which is preliminary data.</text>
</comment>
<evidence type="ECO:0000256" key="1">
    <source>
        <dbReference type="ARBA" id="ARBA00023015"/>
    </source>
</evidence>
<dbReference type="InterPro" id="IPR025997">
    <property type="entry name" value="SBP_2_dom"/>
</dbReference>
<dbReference type="GO" id="GO:0000976">
    <property type="term" value="F:transcription cis-regulatory region binding"/>
    <property type="evidence" value="ECO:0007669"/>
    <property type="project" value="TreeGrafter"/>
</dbReference>
<keyword evidence="1" id="KW-0805">Transcription regulation</keyword>
<reference evidence="5 6" key="1">
    <citation type="submission" date="2019-07" db="EMBL/GenBank/DDBJ databases">
        <title>Whole genome shotgun sequence of Reyranella soli NBRC 108950.</title>
        <authorList>
            <person name="Hosoyama A."/>
            <person name="Uohara A."/>
            <person name="Ohji S."/>
            <person name="Ichikawa N."/>
        </authorList>
    </citation>
    <scope>NUCLEOTIDE SEQUENCE [LARGE SCALE GENOMIC DNA]</scope>
    <source>
        <strain evidence="5 6">NBRC 108950</strain>
    </source>
</reference>
<dbReference type="OrthoDB" id="9805774at2"/>
<dbReference type="CDD" id="cd01392">
    <property type="entry name" value="HTH_LacI"/>
    <property type="match status" value="1"/>
</dbReference>
<evidence type="ECO:0000313" key="6">
    <source>
        <dbReference type="Proteomes" id="UP000321058"/>
    </source>
</evidence>
<dbReference type="InterPro" id="IPR028082">
    <property type="entry name" value="Peripla_BP_I"/>
</dbReference>
<feature type="domain" description="HTH lacI-type" evidence="4">
    <location>
        <begin position="4"/>
        <end position="58"/>
    </location>
</feature>
<dbReference type="PANTHER" id="PTHR30146:SF152">
    <property type="entry name" value="TRANSCRIPTIONAL REGULATORY PROTEIN"/>
    <property type="match status" value="1"/>
</dbReference>
<dbReference type="EMBL" id="BKAJ01000003">
    <property type="protein sequence ID" value="GEP52929.1"/>
    <property type="molecule type" value="Genomic_DNA"/>
</dbReference>
<dbReference type="Gene3D" id="3.40.50.2300">
    <property type="match status" value="2"/>
</dbReference>
<accession>A0A512N1S3</accession>
<gene>
    <name evidence="5" type="ORF">RSO01_00950</name>
</gene>
<evidence type="ECO:0000256" key="2">
    <source>
        <dbReference type="ARBA" id="ARBA00023125"/>
    </source>
</evidence>
<dbReference type="SMART" id="SM00354">
    <property type="entry name" value="HTH_LACI"/>
    <property type="match status" value="1"/>
</dbReference>
<keyword evidence="6" id="KW-1185">Reference proteome</keyword>
<dbReference type="SUPFAM" id="SSF53822">
    <property type="entry name" value="Periplasmic binding protein-like I"/>
    <property type="match status" value="1"/>
</dbReference>
<proteinExistence type="predicted"/>
<evidence type="ECO:0000256" key="3">
    <source>
        <dbReference type="ARBA" id="ARBA00023163"/>
    </source>
</evidence>
<dbReference type="CDD" id="cd06307">
    <property type="entry name" value="PBP1_sugar_binding"/>
    <property type="match status" value="1"/>
</dbReference>